<feature type="non-terminal residue" evidence="1">
    <location>
        <position position="94"/>
    </location>
</feature>
<feature type="non-terminal residue" evidence="1">
    <location>
        <position position="1"/>
    </location>
</feature>
<proteinExistence type="predicted"/>
<name>A0A166C805_9AGAM</name>
<dbReference type="OrthoDB" id="3044497at2759"/>
<evidence type="ECO:0000313" key="1">
    <source>
        <dbReference type="EMBL" id="KZP13384.1"/>
    </source>
</evidence>
<dbReference type="AlphaFoldDB" id="A0A166C805"/>
<reference evidence="1" key="1">
    <citation type="journal article" date="2016" name="Mol. Biol. Evol.">
        <title>Comparative Genomics of Early-Diverging Mushroom-Forming Fungi Provides Insights into the Origins of Lignocellulose Decay Capabilities.</title>
        <authorList>
            <person name="Nagy L.G."/>
            <person name="Riley R."/>
            <person name="Tritt A."/>
            <person name="Adam C."/>
            <person name="Daum C."/>
            <person name="Floudas D."/>
            <person name="Sun H."/>
            <person name="Yadav J.S."/>
            <person name="Pangilinan J."/>
            <person name="Larsson K.H."/>
            <person name="Matsuura K."/>
            <person name="Barry K."/>
            <person name="Labutti K."/>
            <person name="Kuo R."/>
            <person name="Ohm R.A."/>
            <person name="Bhattacharya S.S."/>
            <person name="Shirouzu T."/>
            <person name="Yoshinaga Y."/>
            <person name="Martin F.M."/>
            <person name="Grigoriev I.V."/>
            <person name="Hibbett D.S."/>
        </authorList>
    </citation>
    <scope>NUCLEOTIDE SEQUENCE [LARGE SCALE GENOMIC DNA]</scope>
    <source>
        <strain evidence="1">CBS 109695</strain>
    </source>
</reference>
<dbReference type="EMBL" id="KV417633">
    <property type="protein sequence ID" value="KZP13384.1"/>
    <property type="molecule type" value="Genomic_DNA"/>
</dbReference>
<evidence type="ECO:0008006" key="2">
    <source>
        <dbReference type="Google" id="ProtNLM"/>
    </source>
</evidence>
<sequence>LTQLQTGHAPLCQHLHRIKCADSPLCPNCEMELETVAHYLIFCPALERHRRPLHYEFKHDAKNLEVLLNSKTVLKPLFRFINRTGRFHEAFSDL</sequence>
<gene>
    <name evidence="1" type="ORF">FIBSPDRAFT_686154</name>
</gene>
<accession>A0A166C805</accession>
<organism evidence="1">
    <name type="scientific">Athelia psychrophila</name>
    <dbReference type="NCBI Taxonomy" id="1759441"/>
    <lineage>
        <taxon>Eukaryota</taxon>
        <taxon>Fungi</taxon>
        <taxon>Dikarya</taxon>
        <taxon>Basidiomycota</taxon>
        <taxon>Agaricomycotina</taxon>
        <taxon>Agaricomycetes</taxon>
        <taxon>Agaricomycetidae</taxon>
        <taxon>Atheliales</taxon>
        <taxon>Atheliaceae</taxon>
        <taxon>Athelia</taxon>
    </lineage>
</organism>
<protein>
    <recommendedName>
        <fullName evidence="2">Reverse transcriptase zinc-binding domain-containing protein</fullName>
    </recommendedName>
</protein>